<keyword evidence="2" id="KW-0378">Hydrolase</keyword>
<feature type="binding site" evidence="1">
    <location>
        <position position="151"/>
    </location>
    <ligand>
        <name>a divalent metal cation</name>
        <dbReference type="ChEBI" id="CHEBI:60240"/>
        <label>2</label>
    </ligand>
</feature>
<sequence length="252" mass="28451">MTDAHNHLQDARFDSIRETVVTEMLEAGVTRCVVNGTCPDDWPKVAELAKQYPDLVIPSFGLHPWKKPADGWKEQLLYYLDAFPNSCLGECGLDRWIKDYDIDLQTEIFTAQLEIATERNLPLTIHCLKAWGPLIDVLESHELPKRGFLLHSYGGSAELIPRLTKLGAYFSFSGYFLHPKKAKVLDVFREVPSDRLLMETDAPDMLPPENIITHPLSDELNHPANLIAIMEAASKTLDTSLVNSNFETLFES</sequence>
<feature type="binding site" evidence="1">
    <location>
        <position position="126"/>
    </location>
    <ligand>
        <name>a divalent metal cation</name>
        <dbReference type="ChEBI" id="CHEBI:60240"/>
        <label>2</label>
    </ligand>
</feature>
<evidence type="ECO:0000313" key="2">
    <source>
        <dbReference type="EMBL" id="BDS08966.1"/>
    </source>
</evidence>
<accession>A0AAT9FSG2</accession>
<dbReference type="Pfam" id="PF01026">
    <property type="entry name" value="TatD_DNase"/>
    <property type="match status" value="1"/>
</dbReference>
<dbReference type="PANTHER" id="PTHR47176">
    <property type="entry name" value="OSJNBA0020J04.13 PROTEIN"/>
    <property type="match status" value="1"/>
</dbReference>
<feature type="binding site" evidence="1">
    <location>
        <position position="90"/>
    </location>
    <ligand>
        <name>a divalent metal cation</name>
        <dbReference type="ChEBI" id="CHEBI:60240"/>
        <label>1</label>
    </ligand>
</feature>
<proteinExistence type="predicted"/>
<dbReference type="InterPro" id="IPR001130">
    <property type="entry name" value="TatD-like"/>
</dbReference>
<gene>
    <name evidence="2" type="ORF">NT6N_40060</name>
</gene>
<protein>
    <submittedName>
        <fullName evidence="2">Hydrolase TatD family protein</fullName>
    </submittedName>
</protein>
<organism evidence="2">
    <name type="scientific">Oceaniferula spumae</name>
    <dbReference type="NCBI Taxonomy" id="2979115"/>
    <lineage>
        <taxon>Bacteria</taxon>
        <taxon>Pseudomonadati</taxon>
        <taxon>Verrucomicrobiota</taxon>
        <taxon>Verrucomicrobiia</taxon>
        <taxon>Verrucomicrobiales</taxon>
        <taxon>Verrucomicrobiaceae</taxon>
        <taxon>Oceaniferula</taxon>
    </lineage>
</organism>
<keyword evidence="1" id="KW-0479">Metal-binding</keyword>
<dbReference type="CDD" id="cd01310">
    <property type="entry name" value="TatD_DNAse"/>
    <property type="match status" value="1"/>
</dbReference>
<feature type="binding site" evidence="1">
    <location>
        <position position="7"/>
    </location>
    <ligand>
        <name>a divalent metal cation</name>
        <dbReference type="ChEBI" id="CHEBI:60240"/>
        <label>1</label>
    </ligand>
</feature>
<name>A0AAT9FSG2_9BACT</name>
<dbReference type="PIRSF" id="PIRSF005902">
    <property type="entry name" value="DNase_TatD"/>
    <property type="match status" value="1"/>
</dbReference>
<dbReference type="SUPFAM" id="SSF51556">
    <property type="entry name" value="Metallo-dependent hydrolases"/>
    <property type="match status" value="1"/>
</dbReference>
<feature type="binding site" evidence="1">
    <location>
        <position position="5"/>
    </location>
    <ligand>
        <name>a divalent metal cation</name>
        <dbReference type="ChEBI" id="CHEBI:60240"/>
        <label>1</label>
    </ligand>
</feature>
<dbReference type="KEGG" id="osu:NT6N_40060"/>
<dbReference type="EMBL" id="AP026866">
    <property type="protein sequence ID" value="BDS08966.1"/>
    <property type="molecule type" value="Genomic_DNA"/>
</dbReference>
<feature type="binding site" evidence="1">
    <location>
        <position position="201"/>
    </location>
    <ligand>
        <name>a divalent metal cation</name>
        <dbReference type="ChEBI" id="CHEBI:60240"/>
        <label>1</label>
    </ligand>
</feature>
<evidence type="ECO:0000256" key="1">
    <source>
        <dbReference type="PIRSR" id="PIRSR005902-1"/>
    </source>
</evidence>
<dbReference type="AlphaFoldDB" id="A0AAT9FSG2"/>
<dbReference type="PANTHER" id="PTHR47176:SF1">
    <property type="entry name" value="OS04G0577500 PROTEIN"/>
    <property type="match status" value="1"/>
</dbReference>
<dbReference type="Gene3D" id="3.20.20.140">
    <property type="entry name" value="Metal-dependent hydrolases"/>
    <property type="match status" value="1"/>
</dbReference>
<reference evidence="2" key="1">
    <citation type="submission" date="2024-07" db="EMBL/GenBank/DDBJ databases">
        <title>Complete genome sequence of Verrucomicrobiaceae bacterium NT6N.</title>
        <authorList>
            <person name="Huang C."/>
            <person name="Takami H."/>
            <person name="Hamasaki K."/>
        </authorList>
    </citation>
    <scope>NUCLEOTIDE SEQUENCE</scope>
    <source>
        <strain evidence="2">NT6N</strain>
    </source>
</reference>
<dbReference type="GO" id="GO:0016788">
    <property type="term" value="F:hydrolase activity, acting on ester bonds"/>
    <property type="evidence" value="ECO:0007669"/>
    <property type="project" value="InterPro"/>
</dbReference>
<dbReference type="InterPro" id="IPR032466">
    <property type="entry name" value="Metal_Hydrolase"/>
</dbReference>
<dbReference type="GO" id="GO:0046872">
    <property type="term" value="F:metal ion binding"/>
    <property type="evidence" value="ECO:0007669"/>
    <property type="project" value="UniProtKB-KW"/>
</dbReference>